<dbReference type="OrthoDB" id="2377034at2759"/>
<accession>A0A9P6QV16</accession>
<comment type="caution">
    <text evidence="2">The sequence shown here is derived from an EMBL/GenBank/DDBJ whole genome shotgun (WGS) entry which is preliminary data.</text>
</comment>
<evidence type="ECO:0000313" key="2">
    <source>
        <dbReference type="EMBL" id="KAG0300738.1"/>
    </source>
</evidence>
<feature type="chain" id="PRO_5040496880" description="TLC domain-containing protein" evidence="1">
    <location>
        <begin position="22"/>
        <end position="319"/>
    </location>
</feature>
<evidence type="ECO:0000313" key="3">
    <source>
        <dbReference type="Proteomes" id="UP000823405"/>
    </source>
</evidence>
<keyword evidence="3" id="KW-1185">Reference proteome</keyword>
<evidence type="ECO:0000256" key="1">
    <source>
        <dbReference type="SAM" id="SignalP"/>
    </source>
</evidence>
<reference evidence="2" key="1">
    <citation type="journal article" date="2020" name="Fungal Divers.">
        <title>Resolving the Mortierellaceae phylogeny through synthesis of multi-gene phylogenetics and phylogenomics.</title>
        <authorList>
            <person name="Vandepol N."/>
            <person name="Liber J."/>
            <person name="Desiro A."/>
            <person name="Na H."/>
            <person name="Kennedy M."/>
            <person name="Barry K."/>
            <person name="Grigoriev I.V."/>
            <person name="Miller A.N."/>
            <person name="O'Donnell K."/>
            <person name="Stajich J.E."/>
            <person name="Bonito G."/>
        </authorList>
    </citation>
    <scope>NUCLEOTIDE SEQUENCE</scope>
    <source>
        <strain evidence="2">NVP60</strain>
    </source>
</reference>
<dbReference type="Proteomes" id="UP000823405">
    <property type="component" value="Unassembled WGS sequence"/>
</dbReference>
<feature type="signal peptide" evidence="1">
    <location>
        <begin position="1"/>
        <end position="21"/>
    </location>
</feature>
<gene>
    <name evidence="2" type="ORF">BGZ97_003094</name>
</gene>
<name>A0A9P6QV16_9FUNG</name>
<organism evidence="2 3">
    <name type="scientific">Linnemannia gamsii</name>
    <dbReference type="NCBI Taxonomy" id="64522"/>
    <lineage>
        <taxon>Eukaryota</taxon>
        <taxon>Fungi</taxon>
        <taxon>Fungi incertae sedis</taxon>
        <taxon>Mucoromycota</taxon>
        <taxon>Mortierellomycotina</taxon>
        <taxon>Mortierellomycetes</taxon>
        <taxon>Mortierellales</taxon>
        <taxon>Mortierellaceae</taxon>
        <taxon>Linnemannia</taxon>
    </lineage>
</organism>
<sequence>MYAFMLLKVAIGLQRVHVAVSKPSTEIAEFAFNVWLLGALSRGTFQVFVYTFVYFVPSLMERHNNVTVQQNLTSNEVLQQSTRTTVTTPSLVDMLWMGIEPWVPSALDMLLGLALWTILNRRQQLDHEQEVRHEQGHHLLFGNGDLPTPVASASTVEGFKTEVELRQMRLRVPMWPRLFVGIWLLMRTIDGVRLLFRLSGGVHQAEWAFYFVQGVAGLYAIYSKILLHTQWLCYSICITTLHTAYRTSIHHWNEDYTDIPFPPKNEHTGQQSTDEMAFLRTVKMVAFNAFYAYRLWAAWRLVADLKARDARVATAKMVQ</sequence>
<dbReference type="EMBL" id="JAAAIN010001715">
    <property type="protein sequence ID" value="KAG0300738.1"/>
    <property type="molecule type" value="Genomic_DNA"/>
</dbReference>
<proteinExistence type="predicted"/>
<protein>
    <recommendedName>
        <fullName evidence="4">TLC domain-containing protein</fullName>
    </recommendedName>
</protein>
<keyword evidence="1" id="KW-0732">Signal</keyword>
<dbReference type="AlphaFoldDB" id="A0A9P6QV16"/>
<evidence type="ECO:0008006" key="4">
    <source>
        <dbReference type="Google" id="ProtNLM"/>
    </source>
</evidence>